<gene>
    <name evidence="1" type="ORF">FWILDA_LOCUS7870</name>
</gene>
<dbReference type="Proteomes" id="UP001153678">
    <property type="component" value="Unassembled WGS sequence"/>
</dbReference>
<sequence length="62" mass="7238">MRILAFDIVVTEFLTICDMILLEKDVWHSLQEIIDENRVVEIYDVKVSEILIGIATWESEVT</sequence>
<name>A0A9W4SNR9_9GLOM</name>
<proteinExistence type="predicted"/>
<dbReference type="EMBL" id="CAMKVN010001594">
    <property type="protein sequence ID" value="CAI2177007.1"/>
    <property type="molecule type" value="Genomic_DNA"/>
</dbReference>
<organism evidence="1 2">
    <name type="scientific">Funneliformis geosporum</name>
    <dbReference type="NCBI Taxonomy" id="1117311"/>
    <lineage>
        <taxon>Eukaryota</taxon>
        <taxon>Fungi</taxon>
        <taxon>Fungi incertae sedis</taxon>
        <taxon>Mucoromycota</taxon>
        <taxon>Glomeromycotina</taxon>
        <taxon>Glomeromycetes</taxon>
        <taxon>Glomerales</taxon>
        <taxon>Glomeraceae</taxon>
        <taxon>Funneliformis</taxon>
    </lineage>
</organism>
<dbReference type="AlphaFoldDB" id="A0A9W4SNR9"/>
<reference evidence="1" key="1">
    <citation type="submission" date="2022-08" db="EMBL/GenBank/DDBJ databases">
        <authorList>
            <person name="Kallberg Y."/>
            <person name="Tangrot J."/>
            <person name="Rosling A."/>
        </authorList>
    </citation>
    <scope>NUCLEOTIDE SEQUENCE</scope>
    <source>
        <strain evidence="1">Wild A</strain>
    </source>
</reference>
<keyword evidence="2" id="KW-1185">Reference proteome</keyword>
<evidence type="ECO:0000313" key="1">
    <source>
        <dbReference type="EMBL" id="CAI2177007.1"/>
    </source>
</evidence>
<accession>A0A9W4SNR9</accession>
<protein>
    <submittedName>
        <fullName evidence="1">8435_t:CDS:1</fullName>
    </submittedName>
</protein>
<evidence type="ECO:0000313" key="2">
    <source>
        <dbReference type="Proteomes" id="UP001153678"/>
    </source>
</evidence>
<comment type="caution">
    <text evidence="1">The sequence shown here is derived from an EMBL/GenBank/DDBJ whole genome shotgun (WGS) entry which is preliminary data.</text>
</comment>